<keyword evidence="2" id="KW-1185">Reference proteome</keyword>
<proteinExistence type="predicted"/>
<accession>A0AAV4S5W4</accession>
<dbReference type="AlphaFoldDB" id="A0AAV4S5W4"/>
<organism evidence="1 2">
    <name type="scientific">Caerostris extrusa</name>
    <name type="common">Bark spider</name>
    <name type="synonym">Caerostris bankana</name>
    <dbReference type="NCBI Taxonomy" id="172846"/>
    <lineage>
        <taxon>Eukaryota</taxon>
        <taxon>Metazoa</taxon>
        <taxon>Ecdysozoa</taxon>
        <taxon>Arthropoda</taxon>
        <taxon>Chelicerata</taxon>
        <taxon>Arachnida</taxon>
        <taxon>Araneae</taxon>
        <taxon>Araneomorphae</taxon>
        <taxon>Entelegynae</taxon>
        <taxon>Araneoidea</taxon>
        <taxon>Araneidae</taxon>
        <taxon>Caerostris</taxon>
    </lineage>
</organism>
<reference evidence="1 2" key="1">
    <citation type="submission" date="2021-06" db="EMBL/GenBank/DDBJ databases">
        <title>Caerostris extrusa draft genome.</title>
        <authorList>
            <person name="Kono N."/>
            <person name="Arakawa K."/>
        </authorList>
    </citation>
    <scope>NUCLEOTIDE SEQUENCE [LARGE SCALE GENOMIC DNA]</scope>
</reference>
<evidence type="ECO:0000313" key="2">
    <source>
        <dbReference type="Proteomes" id="UP001054945"/>
    </source>
</evidence>
<name>A0AAV4S5W4_CAEEX</name>
<sequence length="86" mass="9424">MLEGVGGIATPQNGKGIPVLEKGVSADMCNQLRLTFSHDKETYARYKFDAEEVGGIATQNGKGILVWKGWFLLDMCNQLRLTCAMS</sequence>
<dbReference type="Proteomes" id="UP001054945">
    <property type="component" value="Unassembled WGS sequence"/>
</dbReference>
<comment type="caution">
    <text evidence="1">The sequence shown here is derived from an EMBL/GenBank/DDBJ whole genome shotgun (WGS) entry which is preliminary data.</text>
</comment>
<evidence type="ECO:0000313" key="1">
    <source>
        <dbReference type="EMBL" id="GIY28127.1"/>
    </source>
</evidence>
<gene>
    <name evidence="1" type="ORF">CEXT_5391</name>
</gene>
<protein>
    <submittedName>
        <fullName evidence="1">Uncharacterized protein</fullName>
    </submittedName>
</protein>
<dbReference type="EMBL" id="BPLR01008907">
    <property type="protein sequence ID" value="GIY28127.1"/>
    <property type="molecule type" value="Genomic_DNA"/>
</dbReference>